<proteinExistence type="predicted"/>
<name>A0A1U7XST9_NICSY</name>
<feature type="region of interest" description="Disordered" evidence="1">
    <location>
        <begin position="95"/>
        <end position="154"/>
    </location>
</feature>
<dbReference type="RefSeq" id="XP_009793988.1">
    <property type="nucleotide sequence ID" value="XM_009795686.1"/>
</dbReference>
<evidence type="ECO:0000313" key="3">
    <source>
        <dbReference type="RefSeq" id="XP_009793988.1"/>
    </source>
</evidence>
<dbReference type="OrthoDB" id="1242901at2759"/>
<gene>
    <name evidence="3" type="primary">LOC104240798</name>
</gene>
<evidence type="ECO:0000313" key="2">
    <source>
        <dbReference type="Proteomes" id="UP000189701"/>
    </source>
</evidence>
<feature type="compositionally biased region" description="Polar residues" evidence="1">
    <location>
        <begin position="102"/>
        <end position="114"/>
    </location>
</feature>
<evidence type="ECO:0000256" key="1">
    <source>
        <dbReference type="SAM" id="MobiDB-lite"/>
    </source>
</evidence>
<sequence>MEERCKKIVDRNRFHISTTRDIDLRLGATRPERDELLAEVDRLKSKLPHQGDSLVFEKTYSMYHMRRKTLEEAKVGVIDIDDEIAKAHALELTAREHLPAQPASTDASSTNFEYSETEEELDENADEGPDPAPTTDLPTSPGGEGEGGRCLIFP</sequence>
<keyword evidence="2" id="KW-1185">Reference proteome</keyword>
<organism evidence="2 3">
    <name type="scientific">Nicotiana sylvestris</name>
    <name type="common">Wood tobacco</name>
    <name type="synonym">South American tobacco</name>
    <dbReference type="NCBI Taxonomy" id="4096"/>
    <lineage>
        <taxon>Eukaryota</taxon>
        <taxon>Viridiplantae</taxon>
        <taxon>Streptophyta</taxon>
        <taxon>Embryophyta</taxon>
        <taxon>Tracheophyta</taxon>
        <taxon>Spermatophyta</taxon>
        <taxon>Magnoliopsida</taxon>
        <taxon>eudicotyledons</taxon>
        <taxon>Gunneridae</taxon>
        <taxon>Pentapetalae</taxon>
        <taxon>asterids</taxon>
        <taxon>lamiids</taxon>
        <taxon>Solanales</taxon>
        <taxon>Solanaceae</taxon>
        <taxon>Nicotianoideae</taxon>
        <taxon>Nicotianeae</taxon>
        <taxon>Nicotiana</taxon>
    </lineage>
</organism>
<protein>
    <submittedName>
        <fullName evidence="3">Uncharacterized protein LOC104240798</fullName>
    </submittedName>
</protein>
<feature type="compositionally biased region" description="Acidic residues" evidence="1">
    <location>
        <begin position="115"/>
        <end position="129"/>
    </location>
</feature>
<dbReference type="Proteomes" id="UP000189701">
    <property type="component" value="Unplaced"/>
</dbReference>
<reference evidence="2" key="1">
    <citation type="journal article" date="2013" name="Genome Biol.">
        <title>Reference genomes and transcriptomes of Nicotiana sylvestris and Nicotiana tomentosiformis.</title>
        <authorList>
            <person name="Sierro N."/>
            <person name="Battey J.N."/>
            <person name="Ouadi S."/>
            <person name="Bovet L."/>
            <person name="Goepfert S."/>
            <person name="Bakaher N."/>
            <person name="Peitsch M.C."/>
            <person name="Ivanov N.V."/>
        </authorList>
    </citation>
    <scope>NUCLEOTIDE SEQUENCE [LARGE SCALE GENOMIC DNA]</scope>
</reference>
<dbReference type="AlphaFoldDB" id="A0A1U7XST9"/>
<accession>A0A1U7XST9</accession>
<reference evidence="3" key="2">
    <citation type="submission" date="2025-08" db="UniProtKB">
        <authorList>
            <consortium name="RefSeq"/>
        </authorList>
    </citation>
    <scope>IDENTIFICATION</scope>
    <source>
        <tissue evidence="3">Leaf</tissue>
    </source>
</reference>